<dbReference type="EMBL" id="BSYR01000050">
    <property type="protein sequence ID" value="GMJ08196.1"/>
    <property type="molecule type" value="Genomic_DNA"/>
</dbReference>
<name>A0A9W7J442_HIBTR</name>
<gene>
    <name evidence="2" type="ORF">HRI_004488800</name>
</gene>
<protein>
    <submittedName>
        <fullName evidence="2">Uncharacterized protein</fullName>
    </submittedName>
</protein>
<reference evidence="2" key="1">
    <citation type="submission" date="2023-05" db="EMBL/GenBank/DDBJ databases">
        <title>Genome and transcriptome analyses reveal genes involved in the formation of fine ridges on petal epidermal cells in Hibiscus trionum.</title>
        <authorList>
            <person name="Koshimizu S."/>
            <person name="Masuda S."/>
            <person name="Ishii T."/>
            <person name="Shirasu K."/>
            <person name="Hoshino A."/>
            <person name="Arita M."/>
        </authorList>
    </citation>
    <scope>NUCLEOTIDE SEQUENCE</scope>
    <source>
        <strain evidence="2">Hamamatsu line</strain>
    </source>
</reference>
<dbReference type="AlphaFoldDB" id="A0A9W7J442"/>
<sequence>MIEALMIWLEILFTCTCEPDDLQRRLVWSEEDILCVSLMKKLTVTIIHQSLKASRLRRLPAYCGFYLTSN</sequence>
<comment type="caution">
    <text evidence="2">The sequence shown here is derived from an EMBL/GenBank/DDBJ whole genome shotgun (WGS) entry which is preliminary data.</text>
</comment>
<evidence type="ECO:0000256" key="1">
    <source>
        <dbReference type="SAM" id="SignalP"/>
    </source>
</evidence>
<dbReference type="Proteomes" id="UP001165190">
    <property type="component" value="Unassembled WGS sequence"/>
</dbReference>
<keyword evidence="3" id="KW-1185">Reference proteome</keyword>
<evidence type="ECO:0000313" key="2">
    <source>
        <dbReference type="EMBL" id="GMJ08196.1"/>
    </source>
</evidence>
<evidence type="ECO:0000313" key="3">
    <source>
        <dbReference type="Proteomes" id="UP001165190"/>
    </source>
</evidence>
<proteinExistence type="predicted"/>
<feature type="chain" id="PRO_5040783788" evidence="1">
    <location>
        <begin position="18"/>
        <end position="70"/>
    </location>
</feature>
<organism evidence="2 3">
    <name type="scientific">Hibiscus trionum</name>
    <name type="common">Flower of an hour</name>
    <dbReference type="NCBI Taxonomy" id="183268"/>
    <lineage>
        <taxon>Eukaryota</taxon>
        <taxon>Viridiplantae</taxon>
        <taxon>Streptophyta</taxon>
        <taxon>Embryophyta</taxon>
        <taxon>Tracheophyta</taxon>
        <taxon>Spermatophyta</taxon>
        <taxon>Magnoliopsida</taxon>
        <taxon>eudicotyledons</taxon>
        <taxon>Gunneridae</taxon>
        <taxon>Pentapetalae</taxon>
        <taxon>rosids</taxon>
        <taxon>malvids</taxon>
        <taxon>Malvales</taxon>
        <taxon>Malvaceae</taxon>
        <taxon>Malvoideae</taxon>
        <taxon>Hibiscus</taxon>
    </lineage>
</organism>
<keyword evidence="1" id="KW-0732">Signal</keyword>
<feature type="signal peptide" evidence="1">
    <location>
        <begin position="1"/>
        <end position="17"/>
    </location>
</feature>
<accession>A0A9W7J442</accession>